<protein>
    <submittedName>
        <fullName evidence="4">Uncharacterized protein</fullName>
    </submittedName>
</protein>
<sequence>MRTAALLVAATTTVRALRPAMPSLYQRRAPVVNLLDAKGQSIAPVTPAGGGASDKDHDVLLGELIFSSRDPREDVASAPELYTEDFLKFVSDKAEDSDDMEEREGLKSLVDMIRATLDMVEKMTKEAEEAQARIEAEVEAEAERAAALARGEVVVDTEQVLGAAAVASGIEQYAEMAREARSEGPGEAGLYGDALGRTTRCCRNSSRPRPRASSRRRRGRVRTALNAIIEAVNSLSAKRLEQAAARLGTVMQQGSPEKMFAKIQELAIINQIDAPLVELLDANRQQALAAGAAGAGAAELMKNLANRCRDEMDKRIAKDAPEKRAFEPKEGLALSFGEDYGKDAAKKTQEGPEVDPTKFIAACQQLIADFGNIDDNGEPLMVRINQIAAIAETVATELYGDVTSAREQQDLMWNEATTSVFDLEAAELAAEQKGEQMPWHNDSYDGKLPDGFTADQAGQYIKKVGG</sequence>
<feature type="compositionally biased region" description="Basic residues" evidence="2">
    <location>
        <begin position="206"/>
        <end position="219"/>
    </location>
</feature>
<evidence type="ECO:0000256" key="3">
    <source>
        <dbReference type="SAM" id="SignalP"/>
    </source>
</evidence>
<proteinExistence type="predicted"/>
<dbReference type="AlphaFoldDB" id="A0A8J2SLU3"/>
<keyword evidence="1" id="KW-0175">Coiled coil</keyword>
<feature type="region of interest" description="Disordered" evidence="2">
    <location>
        <begin position="199"/>
        <end position="219"/>
    </location>
</feature>
<feature type="signal peptide" evidence="3">
    <location>
        <begin position="1"/>
        <end position="16"/>
    </location>
</feature>
<evidence type="ECO:0000256" key="1">
    <source>
        <dbReference type="SAM" id="Coils"/>
    </source>
</evidence>
<dbReference type="Proteomes" id="UP000789595">
    <property type="component" value="Unassembled WGS sequence"/>
</dbReference>
<reference evidence="4" key="1">
    <citation type="submission" date="2021-11" db="EMBL/GenBank/DDBJ databases">
        <authorList>
            <consortium name="Genoscope - CEA"/>
            <person name="William W."/>
        </authorList>
    </citation>
    <scope>NUCLEOTIDE SEQUENCE</scope>
</reference>
<comment type="caution">
    <text evidence="4">The sequence shown here is derived from an EMBL/GenBank/DDBJ whole genome shotgun (WGS) entry which is preliminary data.</text>
</comment>
<feature type="coiled-coil region" evidence="1">
    <location>
        <begin position="113"/>
        <end position="144"/>
    </location>
</feature>
<keyword evidence="5" id="KW-1185">Reference proteome</keyword>
<keyword evidence="3" id="KW-0732">Signal</keyword>
<name>A0A8J2SLU3_9STRA</name>
<accession>A0A8J2SLU3</accession>
<evidence type="ECO:0000313" key="5">
    <source>
        <dbReference type="Proteomes" id="UP000789595"/>
    </source>
</evidence>
<dbReference type="EMBL" id="CAKKNE010000003">
    <property type="protein sequence ID" value="CAH0370141.1"/>
    <property type="molecule type" value="Genomic_DNA"/>
</dbReference>
<feature type="chain" id="PRO_5035225845" evidence="3">
    <location>
        <begin position="17"/>
        <end position="466"/>
    </location>
</feature>
<evidence type="ECO:0000313" key="4">
    <source>
        <dbReference type="EMBL" id="CAH0370141.1"/>
    </source>
</evidence>
<dbReference type="OrthoDB" id="38728at2759"/>
<organism evidence="4 5">
    <name type="scientific">Pelagomonas calceolata</name>
    <dbReference type="NCBI Taxonomy" id="35677"/>
    <lineage>
        <taxon>Eukaryota</taxon>
        <taxon>Sar</taxon>
        <taxon>Stramenopiles</taxon>
        <taxon>Ochrophyta</taxon>
        <taxon>Pelagophyceae</taxon>
        <taxon>Pelagomonadales</taxon>
        <taxon>Pelagomonadaceae</taxon>
        <taxon>Pelagomonas</taxon>
    </lineage>
</organism>
<gene>
    <name evidence="4" type="ORF">PECAL_3P00080</name>
</gene>
<evidence type="ECO:0000256" key="2">
    <source>
        <dbReference type="SAM" id="MobiDB-lite"/>
    </source>
</evidence>